<keyword evidence="3" id="KW-0337">GPI-anchor biosynthesis</keyword>
<feature type="transmembrane region" description="Helical" evidence="11">
    <location>
        <begin position="402"/>
        <end position="419"/>
    </location>
</feature>
<dbReference type="GO" id="GO:0004376">
    <property type="term" value="F:GPI mannosyltransferase activity"/>
    <property type="evidence" value="ECO:0007669"/>
    <property type="project" value="InterPro"/>
</dbReference>
<keyword evidence="5" id="KW-0808">Transferase</keyword>
<dbReference type="Pfam" id="PF04188">
    <property type="entry name" value="Mannosyl_trans2"/>
    <property type="match status" value="1"/>
</dbReference>
<feature type="transmembrane region" description="Helical" evidence="11">
    <location>
        <begin position="227"/>
        <end position="250"/>
    </location>
</feature>
<evidence type="ECO:0000256" key="3">
    <source>
        <dbReference type="ARBA" id="ARBA00022502"/>
    </source>
</evidence>
<keyword evidence="4" id="KW-0328">Glycosyltransferase</keyword>
<evidence type="ECO:0008006" key="14">
    <source>
        <dbReference type="Google" id="ProtNLM"/>
    </source>
</evidence>
<keyword evidence="8 11" id="KW-1133">Transmembrane helix</keyword>
<dbReference type="EMBL" id="JAGSOH010000006">
    <property type="protein sequence ID" value="MBR7825548.1"/>
    <property type="molecule type" value="Genomic_DNA"/>
</dbReference>
<feature type="compositionally biased region" description="Basic and acidic residues" evidence="10">
    <location>
        <begin position="1"/>
        <end position="15"/>
    </location>
</feature>
<name>A0A941E7U6_9ACTN</name>
<feature type="transmembrane region" description="Helical" evidence="11">
    <location>
        <begin position="262"/>
        <end position="281"/>
    </location>
</feature>
<organism evidence="12 13">
    <name type="scientific">Actinospica acidithermotolerans</name>
    <dbReference type="NCBI Taxonomy" id="2828514"/>
    <lineage>
        <taxon>Bacteria</taxon>
        <taxon>Bacillati</taxon>
        <taxon>Actinomycetota</taxon>
        <taxon>Actinomycetes</taxon>
        <taxon>Catenulisporales</taxon>
        <taxon>Actinospicaceae</taxon>
        <taxon>Actinospica</taxon>
    </lineage>
</organism>
<dbReference type="InterPro" id="IPR007315">
    <property type="entry name" value="PIG-V/Gpi18"/>
</dbReference>
<feature type="transmembrane region" description="Helical" evidence="11">
    <location>
        <begin position="143"/>
        <end position="164"/>
    </location>
</feature>
<feature type="transmembrane region" description="Helical" evidence="11">
    <location>
        <begin position="185"/>
        <end position="215"/>
    </location>
</feature>
<protein>
    <recommendedName>
        <fullName evidence="14">Glycosyltransferase RgtA/B/C/D-like domain-containing protein</fullName>
    </recommendedName>
</protein>
<gene>
    <name evidence="12" type="ORF">KDK95_04465</name>
</gene>
<evidence type="ECO:0000256" key="7">
    <source>
        <dbReference type="ARBA" id="ARBA00022824"/>
    </source>
</evidence>
<evidence type="ECO:0000256" key="8">
    <source>
        <dbReference type="ARBA" id="ARBA00022989"/>
    </source>
</evidence>
<comment type="caution">
    <text evidence="12">The sequence shown here is derived from an EMBL/GenBank/DDBJ whole genome shotgun (WGS) entry which is preliminary data.</text>
</comment>
<dbReference type="GO" id="GO:0006506">
    <property type="term" value="P:GPI anchor biosynthetic process"/>
    <property type="evidence" value="ECO:0007669"/>
    <property type="project" value="UniProtKB-KW"/>
</dbReference>
<accession>A0A941E7U6</accession>
<evidence type="ECO:0000256" key="6">
    <source>
        <dbReference type="ARBA" id="ARBA00022692"/>
    </source>
</evidence>
<keyword evidence="13" id="KW-1185">Reference proteome</keyword>
<proteinExistence type="predicted"/>
<feature type="transmembrane region" description="Helical" evidence="11">
    <location>
        <begin position="330"/>
        <end position="349"/>
    </location>
</feature>
<dbReference type="PANTHER" id="PTHR12468:SF2">
    <property type="entry name" value="GPI MANNOSYLTRANSFERASE 2"/>
    <property type="match status" value="1"/>
</dbReference>
<dbReference type="AlphaFoldDB" id="A0A941E7U6"/>
<dbReference type="GO" id="GO:0000009">
    <property type="term" value="F:alpha-1,6-mannosyltransferase activity"/>
    <property type="evidence" value="ECO:0007669"/>
    <property type="project" value="InterPro"/>
</dbReference>
<evidence type="ECO:0000256" key="2">
    <source>
        <dbReference type="ARBA" id="ARBA00004687"/>
    </source>
</evidence>
<evidence type="ECO:0000256" key="1">
    <source>
        <dbReference type="ARBA" id="ARBA00004477"/>
    </source>
</evidence>
<evidence type="ECO:0000256" key="10">
    <source>
        <dbReference type="SAM" id="MobiDB-lite"/>
    </source>
</evidence>
<evidence type="ECO:0000313" key="12">
    <source>
        <dbReference type="EMBL" id="MBR7825548.1"/>
    </source>
</evidence>
<evidence type="ECO:0000256" key="4">
    <source>
        <dbReference type="ARBA" id="ARBA00022676"/>
    </source>
</evidence>
<dbReference type="GO" id="GO:0031501">
    <property type="term" value="C:mannosyltransferase complex"/>
    <property type="evidence" value="ECO:0007669"/>
    <property type="project" value="TreeGrafter"/>
</dbReference>
<comment type="pathway">
    <text evidence="2">Glycolipid biosynthesis; glycosylphosphatidylinositol-anchor biosynthesis.</text>
</comment>
<dbReference type="GO" id="GO:0016020">
    <property type="term" value="C:membrane"/>
    <property type="evidence" value="ECO:0007669"/>
    <property type="project" value="GOC"/>
</dbReference>
<comment type="subcellular location">
    <subcellularLocation>
        <location evidence="1">Endoplasmic reticulum membrane</location>
        <topology evidence="1">Multi-pass membrane protein</topology>
    </subcellularLocation>
</comment>
<dbReference type="RefSeq" id="WP_212516695.1">
    <property type="nucleotide sequence ID" value="NZ_JAGSOH010000006.1"/>
</dbReference>
<evidence type="ECO:0000256" key="9">
    <source>
        <dbReference type="ARBA" id="ARBA00023136"/>
    </source>
</evidence>
<keyword evidence="7" id="KW-0256">Endoplasmic reticulum</keyword>
<dbReference type="Proteomes" id="UP000676325">
    <property type="component" value="Unassembled WGS sequence"/>
</dbReference>
<evidence type="ECO:0000256" key="5">
    <source>
        <dbReference type="ARBA" id="ARBA00022679"/>
    </source>
</evidence>
<feature type="transmembrane region" description="Helical" evidence="11">
    <location>
        <begin position="58"/>
        <end position="80"/>
    </location>
</feature>
<evidence type="ECO:0000313" key="13">
    <source>
        <dbReference type="Proteomes" id="UP000676325"/>
    </source>
</evidence>
<feature type="transmembrane region" description="Helical" evidence="11">
    <location>
        <begin position="118"/>
        <end position="137"/>
    </location>
</feature>
<evidence type="ECO:0000256" key="11">
    <source>
        <dbReference type="SAM" id="Phobius"/>
    </source>
</evidence>
<dbReference type="PANTHER" id="PTHR12468">
    <property type="entry name" value="GPI MANNOSYLTRANSFERASE 2"/>
    <property type="match status" value="1"/>
</dbReference>
<keyword evidence="6 11" id="KW-0812">Transmembrane</keyword>
<sequence length="425" mass="47387">MDSDVRLLESDRPAHDAAPPAAADERSTRFAGVTARLNSFADPWRARLGIGGPEGDALAVWLLSRVPMLLITWAVAWTGFSYTAKEPHGYASVWQRWDWLRYQGIAANGYTLHARHGASIAFFPGYPIILYVVHFVLRSWVFSGLIISLVTGAIACLALVRIIAMEAEAAGLSATGVRTAARDGLLLFVWAPAAVFMAAGYTEPPFLACALWAWIYARQGKWLRVGILLAVGSAIHINGLFVLAGVGVLFLQSRPGGLRGWLKGWPLVLPVLPVAAFMVYLHKLTGSWNAWEHAEATGWNRHETYPWRTLANTWHYAFGRGMVAENAWEYQLELVVTFIGIALAIWLAYKRRWAEFVYVGLSVGTLATSHVYLSVNRETLSWWPLWAILGVWCVRRPWFKSVYLTFSAPIMFVIAYMFLSGKWAG</sequence>
<feature type="region of interest" description="Disordered" evidence="10">
    <location>
        <begin position="1"/>
        <end position="24"/>
    </location>
</feature>
<reference evidence="12" key="1">
    <citation type="submission" date="2021-04" db="EMBL/GenBank/DDBJ databases">
        <title>Genome based classification of Actinospica acidithermotolerans sp. nov., an actinobacterium isolated from an Indonesian hot spring.</title>
        <authorList>
            <person name="Kusuma A.B."/>
            <person name="Putra K.E."/>
            <person name="Nafisah S."/>
            <person name="Loh J."/>
            <person name="Nouioui I."/>
            <person name="Goodfellow M."/>
        </authorList>
    </citation>
    <scope>NUCLEOTIDE SEQUENCE</scope>
    <source>
        <strain evidence="12">MGRD01-02</strain>
    </source>
</reference>
<keyword evidence="9 11" id="KW-0472">Membrane</keyword>
<feature type="transmembrane region" description="Helical" evidence="11">
    <location>
        <begin position="356"/>
        <end position="373"/>
    </location>
</feature>